<dbReference type="EMBL" id="VIRB01000129">
    <property type="protein sequence ID" value="NDO71008.1"/>
    <property type="molecule type" value="Genomic_DNA"/>
</dbReference>
<proteinExistence type="predicted"/>
<dbReference type="RefSeq" id="WP_004079841.1">
    <property type="nucleotide sequence ID" value="NZ_VIRB01000129.1"/>
</dbReference>
<dbReference type="Proteomes" id="UP000474104">
    <property type="component" value="Unassembled WGS sequence"/>
</dbReference>
<gene>
    <name evidence="1" type="ORF">FMM80_21065</name>
</gene>
<reference evidence="1 2" key="1">
    <citation type="submission" date="2019-07" db="EMBL/GenBank/DDBJ databases">
        <title>Draft genome sequences of 15 bacterial species constituting the stable defined intestinal microbiota of the GM15 gnotobiotic mouse model.</title>
        <authorList>
            <person name="Elie C."/>
            <person name="Mathieu A."/>
            <person name="Saliou A."/>
            <person name="Darnaud M."/>
            <person name="Leulier F."/>
            <person name="Tamellini A."/>
        </authorList>
    </citation>
    <scope>NUCLEOTIDE SEQUENCE [LARGE SCALE GENOMIC DNA]</scope>
    <source>
        <strain evidence="2">ASF 502</strain>
    </source>
</reference>
<accession>A0A9X5CB31</accession>
<name>A0A9X5CB31_9FIRM</name>
<evidence type="ECO:0000313" key="1">
    <source>
        <dbReference type="EMBL" id="NDO71008.1"/>
    </source>
</evidence>
<protein>
    <submittedName>
        <fullName evidence="1">Uncharacterized protein</fullName>
    </submittedName>
</protein>
<dbReference type="AlphaFoldDB" id="A0A9X5CB31"/>
<sequence length="309" mass="35685">MIEKLLNERIIGYACVVTTTIRRKDKSSFEKSLKETKAYELANQMMHPDNILIDVITGSYRKRKELLEIVDTFENNTVSRKNPIGCIVMPSVFDLGTNAKEFKRNYLMLCQKDIGILFLDNSDLSTVDYNWQYCKTLSDTTPFLDALKDADIPSRQGRKKKPLVVTDAFKELYWLYENYFISEKVVYKNKLIGKITKVAFNQLCDLYESLPEYASDEYEQEQLHKILQKPKRHGAVPAFFPDIISMRENGVSLKDACERLKFAPISEITFERLKIKAEHGRSATGKATFQYHDASLEESILPDENGHSY</sequence>
<organism evidence="1 2">
    <name type="scientific">Schaedlerella arabinosiphila</name>
    <dbReference type="NCBI Taxonomy" id="2044587"/>
    <lineage>
        <taxon>Bacteria</taxon>
        <taxon>Bacillati</taxon>
        <taxon>Bacillota</taxon>
        <taxon>Clostridia</taxon>
        <taxon>Lachnospirales</taxon>
        <taxon>Lachnospiraceae</taxon>
        <taxon>Schaedlerella</taxon>
    </lineage>
</organism>
<comment type="caution">
    <text evidence="1">The sequence shown here is derived from an EMBL/GenBank/DDBJ whole genome shotgun (WGS) entry which is preliminary data.</text>
</comment>
<evidence type="ECO:0000313" key="2">
    <source>
        <dbReference type="Proteomes" id="UP000474104"/>
    </source>
</evidence>